<comment type="subcellular location">
    <subcellularLocation>
        <location evidence="1">Cell envelope</location>
    </subcellularLocation>
</comment>
<dbReference type="InterPro" id="IPR036249">
    <property type="entry name" value="Thioredoxin-like_sf"/>
</dbReference>
<reference evidence="7 8" key="1">
    <citation type="submission" date="2016-10" db="EMBL/GenBank/DDBJ databases">
        <authorList>
            <person name="de Groot N.N."/>
        </authorList>
    </citation>
    <scope>NUCLEOTIDE SEQUENCE [LARGE SCALE GENOMIC DNA]</scope>
    <source>
        <strain evidence="7 8">DSM 14789</strain>
    </source>
</reference>
<feature type="transmembrane region" description="Helical" evidence="5">
    <location>
        <begin position="110"/>
        <end position="133"/>
    </location>
</feature>
<feature type="domain" description="Thioredoxin" evidence="6">
    <location>
        <begin position="134"/>
        <end position="273"/>
    </location>
</feature>
<dbReference type="GO" id="GO:0017004">
    <property type="term" value="P:cytochrome complex assembly"/>
    <property type="evidence" value="ECO:0007669"/>
    <property type="project" value="UniProtKB-KW"/>
</dbReference>
<keyword evidence="8" id="KW-1185">Reference proteome</keyword>
<dbReference type="RefSeq" id="WP_089726826.1">
    <property type="nucleotide sequence ID" value="NZ_FNGI01000002.1"/>
</dbReference>
<dbReference type="Proteomes" id="UP000198654">
    <property type="component" value="Unassembled WGS sequence"/>
</dbReference>
<keyword evidence="5" id="KW-0472">Membrane</keyword>
<evidence type="ECO:0000256" key="4">
    <source>
        <dbReference type="ARBA" id="ARBA00023284"/>
    </source>
</evidence>
<dbReference type="InterPro" id="IPR050553">
    <property type="entry name" value="Thioredoxin_ResA/DsbE_sf"/>
</dbReference>
<dbReference type="EMBL" id="FNGI01000002">
    <property type="protein sequence ID" value="SDL30041.1"/>
    <property type="molecule type" value="Genomic_DNA"/>
</dbReference>
<dbReference type="InterPro" id="IPR017937">
    <property type="entry name" value="Thioredoxin_CS"/>
</dbReference>
<evidence type="ECO:0000313" key="7">
    <source>
        <dbReference type="EMBL" id="SDL30041.1"/>
    </source>
</evidence>
<dbReference type="PANTHER" id="PTHR42852">
    <property type="entry name" value="THIOL:DISULFIDE INTERCHANGE PROTEIN DSBE"/>
    <property type="match status" value="1"/>
</dbReference>
<keyword evidence="5" id="KW-1133">Transmembrane helix</keyword>
<feature type="transmembrane region" description="Helical" evidence="5">
    <location>
        <begin position="87"/>
        <end position="103"/>
    </location>
</feature>
<keyword evidence="3" id="KW-1015">Disulfide bond</keyword>
<dbReference type="STRING" id="119000.SAMN05661010_01382"/>
<evidence type="ECO:0000256" key="5">
    <source>
        <dbReference type="SAM" id="Phobius"/>
    </source>
</evidence>
<feature type="transmembrane region" description="Helical" evidence="5">
    <location>
        <begin position="48"/>
        <end position="67"/>
    </location>
</feature>
<name>A0A1G9IY70_9GAMM</name>
<keyword evidence="7" id="KW-0413">Isomerase</keyword>
<dbReference type="Pfam" id="PF08534">
    <property type="entry name" value="Redoxin"/>
    <property type="match status" value="1"/>
</dbReference>
<feature type="transmembrane region" description="Helical" evidence="5">
    <location>
        <begin position="20"/>
        <end position="36"/>
    </location>
</feature>
<dbReference type="GO" id="GO:0030313">
    <property type="term" value="C:cell envelope"/>
    <property type="evidence" value="ECO:0007669"/>
    <property type="project" value="UniProtKB-SubCell"/>
</dbReference>
<keyword evidence="5" id="KW-0812">Transmembrane</keyword>
<dbReference type="Pfam" id="PF01790">
    <property type="entry name" value="LGT"/>
    <property type="match status" value="1"/>
</dbReference>
<keyword evidence="2" id="KW-0201">Cytochrome c-type biogenesis</keyword>
<dbReference type="InterPro" id="IPR001640">
    <property type="entry name" value="Lgt"/>
</dbReference>
<dbReference type="GO" id="GO:0005886">
    <property type="term" value="C:plasma membrane"/>
    <property type="evidence" value="ECO:0007669"/>
    <property type="project" value="InterPro"/>
</dbReference>
<dbReference type="PROSITE" id="PS00194">
    <property type="entry name" value="THIOREDOXIN_1"/>
    <property type="match status" value="1"/>
</dbReference>
<dbReference type="CDD" id="cd02966">
    <property type="entry name" value="TlpA_like_family"/>
    <property type="match status" value="1"/>
</dbReference>
<dbReference type="GO" id="GO:0042158">
    <property type="term" value="P:lipoprotein biosynthetic process"/>
    <property type="evidence" value="ECO:0007669"/>
    <property type="project" value="InterPro"/>
</dbReference>
<protein>
    <submittedName>
        <fullName evidence="7">Thiol-disulfide isomerase or thioredoxin</fullName>
    </submittedName>
</protein>
<organism evidence="7 8">
    <name type="scientific">Modicisalibacter muralis</name>
    <dbReference type="NCBI Taxonomy" id="119000"/>
    <lineage>
        <taxon>Bacteria</taxon>
        <taxon>Pseudomonadati</taxon>
        <taxon>Pseudomonadota</taxon>
        <taxon>Gammaproteobacteria</taxon>
        <taxon>Oceanospirillales</taxon>
        <taxon>Halomonadaceae</taxon>
        <taxon>Modicisalibacter</taxon>
    </lineage>
</organism>
<dbReference type="Gene3D" id="3.40.30.10">
    <property type="entry name" value="Glutaredoxin"/>
    <property type="match status" value="1"/>
</dbReference>
<accession>A0A1G9IY70</accession>
<gene>
    <name evidence="7" type="ORF">SAMN05661010_01382</name>
</gene>
<dbReference type="OrthoDB" id="9799347at2"/>
<dbReference type="SUPFAM" id="SSF52833">
    <property type="entry name" value="Thioredoxin-like"/>
    <property type="match status" value="1"/>
</dbReference>
<evidence type="ECO:0000256" key="2">
    <source>
        <dbReference type="ARBA" id="ARBA00022748"/>
    </source>
</evidence>
<dbReference type="GO" id="GO:0008961">
    <property type="term" value="F:phosphatidylglycerol-prolipoprotein diacylglyceryl transferase activity"/>
    <property type="evidence" value="ECO:0007669"/>
    <property type="project" value="InterPro"/>
</dbReference>
<dbReference type="InterPro" id="IPR013740">
    <property type="entry name" value="Redoxin"/>
</dbReference>
<evidence type="ECO:0000256" key="3">
    <source>
        <dbReference type="ARBA" id="ARBA00023157"/>
    </source>
</evidence>
<evidence type="ECO:0000259" key="6">
    <source>
        <dbReference type="PROSITE" id="PS51352"/>
    </source>
</evidence>
<dbReference type="PROSITE" id="PS51352">
    <property type="entry name" value="THIOREDOXIN_2"/>
    <property type="match status" value="1"/>
</dbReference>
<dbReference type="GO" id="GO:0016853">
    <property type="term" value="F:isomerase activity"/>
    <property type="evidence" value="ECO:0007669"/>
    <property type="project" value="UniProtKB-KW"/>
</dbReference>
<evidence type="ECO:0000256" key="1">
    <source>
        <dbReference type="ARBA" id="ARBA00004196"/>
    </source>
</evidence>
<dbReference type="InterPro" id="IPR013766">
    <property type="entry name" value="Thioredoxin_domain"/>
</dbReference>
<evidence type="ECO:0000313" key="8">
    <source>
        <dbReference type="Proteomes" id="UP000198654"/>
    </source>
</evidence>
<sequence>MTALTQSIALGPMVLSLNQLLIGLALSMALLTSTLVGSRRGESASDTLFNTLLIGIVAARLVFVTRYHADYASVWAMFDIRDGGFDTLGGVVAGSAYVCWRLWRAPRQRVVLASAVLTGALAWSVAAGSLLLIDNQVRSLPKTQLATLDHRPITLTALAERADQPMVVNLWATWCPPCRREMPILAAAQRARDDITFVFVNQGEYAARVKQYLKNESLELSHVWLDPGQALGRAVGSQAMPTTLFYDADGRLRDSHLGALSRASLSAKLEQLY</sequence>
<dbReference type="PANTHER" id="PTHR42852:SF6">
    <property type="entry name" value="THIOL:DISULFIDE INTERCHANGE PROTEIN DSBE"/>
    <property type="match status" value="1"/>
</dbReference>
<dbReference type="AlphaFoldDB" id="A0A1G9IY70"/>
<proteinExistence type="predicted"/>
<keyword evidence="4" id="KW-0676">Redox-active center</keyword>
<dbReference type="GO" id="GO:0015036">
    <property type="term" value="F:disulfide oxidoreductase activity"/>
    <property type="evidence" value="ECO:0007669"/>
    <property type="project" value="UniProtKB-ARBA"/>
</dbReference>